<feature type="transmembrane region" description="Helical" evidence="4">
    <location>
        <begin position="9"/>
        <end position="28"/>
    </location>
</feature>
<sequence length="425" mass="46653">MTSRQKQRLRIAICGGGIAGLTVAAFLAKCPDIDLHVFEGKSNIRAIGAGIAVWKRYWEILEEISDFSSECTSRGLQIRPWSDVTGPVVRRSDNPSRGIDFVKIPHGPRHLPRDDLVDILHGHVNDGRCHINTNKKLTAWAQQDLGKIVVNFEDSTSIIVDLLIGADGVHSCVRQGIFKGTQNLCEPEFSGQFAYRLSCSRAELEKQNPDNEALRGFKIWCGKGRHVTSNTVRDEIQITAYDNVFDANGSPAPFSGPWVSEVPAAWIAERYNGWEPDLVSLLQLPKTASRWAIHVVHPLPSFVADRVCLIGDAAHAMTPHRGLGGGQGIEDAYILARLIADSRTTAANLPNVLKIYDSIQRPSSQEAARQSFVNGLLYGFLDPRVANSSLGEVAELLIDSCSWMLEKDAARKGWAKAESALATLV</sequence>
<dbReference type="RefSeq" id="XP_033522668.1">
    <property type="nucleotide sequence ID" value="XM_033665037.1"/>
</dbReference>
<evidence type="ECO:0000256" key="4">
    <source>
        <dbReference type="SAM" id="Phobius"/>
    </source>
</evidence>
<keyword evidence="4" id="KW-0812">Transmembrane</keyword>
<dbReference type="InterPro" id="IPR051104">
    <property type="entry name" value="FAD_monoxygenase"/>
</dbReference>
<evidence type="ECO:0000256" key="3">
    <source>
        <dbReference type="ARBA" id="ARBA00023002"/>
    </source>
</evidence>
<evidence type="ECO:0000256" key="1">
    <source>
        <dbReference type="ARBA" id="ARBA00022630"/>
    </source>
</evidence>
<dbReference type="PRINTS" id="PR00420">
    <property type="entry name" value="RNGMNOXGNASE"/>
</dbReference>
<dbReference type="PANTHER" id="PTHR46720:SF3">
    <property type="entry name" value="FAD-BINDING DOMAIN-CONTAINING PROTEIN-RELATED"/>
    <property type="match status" value="1"/>
</dbReference>
<dbReference type="EMBL" id="ML977508">
    <property type="protein sequence ID" value="KAF2128279.1"/>
    <property type="molecule type" value="Genomic_DNA"/>
</dbReference>
<dbReference type="GO" id="GO:0071949">
    <property type="term" value="F:FAD binding"/>
    <property type="evidence" value="ECO:0007669"/>
    <property type="project" value="InterPro"/>
</dbReference>
<evidence type="ECO:0000313" key="6">
    <source>
        <dbReference type="EMBL" id="KAF2128279.1"/>
    </source>
</evidence>
<evidence type="ECO:0000313" key="7">
    <source>
        <dbReference type="Proteomes" id="UP000799771"/>
    </source>
</evidence>
<name>A0A6A6A8U7_9PLEO</name>
<feature type="domain" description="FAD-binding" evidence="5">
    <location>
        <begin position="301"/>
        <end position="370"/>
    </location>
</feature>
<gene>
    <name evidence="6" type="ORF">P153DRAFT_317901</name>
</gene>
<protein>
    <submittedName>
        <fullName evidence="6">FAD/NAD(P)-binding domain-containing protein</fullName>
    </submittedName>
</protein>
<dbReference type="SUPFAM" id="SSF51905">
    <property type="entry name" value="FAD/NAD(P)-binding domain"/>
    <property type="match status" value="1"/>
</dbReference>
<dbReference type="GO" id="GO:0016491">
    <property type="term" value="F:oxidoreductase activity"/>
    <property type="evidence" value="ECO:0007669"/>
    <property type="project" value="UniProtKB-KW"/>
</dbReference>
<keyword evidence="4" id="KW-0472">Membrane</keyword>
<organism evidence="6 7">
    <name type="scientific">Dothidotthia symphoricarpi CBS 119687</name>
    <dbReference type="NCBI Taxonomy" id="1392245"/>
    <lineage>
        <taxon>Eukaryota</taxon>
        <taxon>Fungi</taxon>
        <taxon>Dikarya</taxon>
        <taxon>Ascomycota</taxon>
        <taxon>Pezizomycotina</taxon>
        <taxon>Dothideomycetes</taxon>
        <taxon>Pleosporomycetidae</taxon>
        <taxon>Pleosporales</taxon>
        <taxon>Dothidotthiaceae</taxon>
        <taxon>Dothidotthia</taxon>
    </lineage>
</organism>
<keyword evidence="2" id="KW-0274">FAD</keyword>
<dbReference type="Proteomes" id="UP000799771">
    <property type="component" value="Unassembled WGS sequence"/>
</dbReference>
<dbReference type="Gene3D" id="3.50.50.60">
    <property type="entry name" value="FAD/NAD(P)-binding domain"/>
    <property type="match status" value="1"/>
</dbReference>
<dbReference type="PANTHER" id="PTHR46720">
    <property type="entry name" value="HYDROXYLASE, PUTATIVE (AFU_ORTHOLOGUE AFUA_3G01460)-RELATED"/>
    <property type="match status" value="1"/>
</dbReference>
<dbReference type="InterPro" id="IPR036188">
    <property type="entry name" value="FAD/NAD-bd_sf"/>
</dbReference>
<reference evidence="6" key="1">
    <citation type="journal article" date="2020" name="Stud. Mycol.">
        <title>101 Dothideomycetes genomes: a test case for predicting lifestyles and emergence of pathogens.</title>
        <authorList>
            <person name="Haridas S."/>
            <person name="Albert R."/>
            <person name="Binder M."/>
            <person name="Bloem J."/>
            <person name="Labutti K."/>
            <person name="Salamov A."/>
            <person name="Andreopoulos B."/>
            <person name="Baker S."/>
            <person name="Barry K."/>
            <person name="Bills G."/>
            <person name="Bluhm B."/>
            <person name="Cannon C."/>
            <person name="Castanera R."/>
            <person name="Culley D."/>
            <person name="Daum C."/>
            <person name="Ezra D."/>
            <person name="Gonzalez J."/>
            <person name="Henrissat B."/>
            <person name="Kuo A."/>
            <person name="Liang C."/>
            <person name="Lipzen A."/>
            <person name="Lutzoni F."/>
            <person name="Magnuson J."/>
            <person name="Mondo S."/>
            <person name="Nolan M."/>
            <person name="Ohm R."/>
            <person name="Pangilinan J."/>
            <person name="Park H.-J."/>
            <person name="Ramirez L."/>
            <person name="Alfaro M."/>
            <person name="Sun H."/>
            <person name="Tritt A."/>
            <person name="Yoshinaga Y."/>
            <person name="Zwiers L.-H."/>
            <person name="Turgeon B."/>
            <person name="Goodwin S."/>
            <person name="Spatafora J."/>
            <person name="Crous P."/>
            <person name="Grigoriev I."/>
        </authorList>
    </citation>
    <scope>NUCLEOTIDE SEQUENCE</scope>
    <source>
        <strain evidence="6">CBS 119687</strain>
    </source>
</reference>
<dbReference type="GO" id="GO:0044550">
    <property type="term" value="P:secondary metabolite biosynthetic process"/>
    <property type="evidence" value="ECO:0007669"/>
    <property type="project" value="TreeGrafter"/>
</dbReference>
<keyword evidence="1" id="KW-0285">Flavoprotein</keyword>
<dbReference type="AlphaFoldDB" id="A0A6A6A8U7"/>
<keyword evidence="4" id="KW-1133">Transmembrane helix</keyword>
<evidence type="ECO:0000259" key="5">
    <source>
        <dbReference type="Pfam" id="PF01494"/>
    </source>
</evidence>
<dbReference type="GeneID" id="54405469"/>
<keyword evidence="3" id="KW-0560">Oxidoreductase</keyword>
<dbReference type="OrthoDB" id="417877at2759"/>
<dbReference type="Pfam" id="PF01494">
    <property type="entry name" value="FAD_binding_3"/>
    <property type="match status" value="1"/>
</dbReference>
<dbReference type="InterPro" id="IPR002938">
    <property type="entry name" value="FAD-bd"/>
</dbReference>
<proteinExistence type="predicted"/>
<evidence type="ECO:0000256" key="2">
    <source>
        <dbReference type="ARBA" id="ARBA00022827"/>
    </source>
</evidence>
<accession>A0A6A6A8U7</accession>
<keyword evidence="7" id="KW-1185">Reference proteome</keyword>